<dbReference type="AlphaFoldDB" id="A0A2C9LUZ5"/>
<accession>A0A2C9LUZ5</accession>
<proteinExistence type="predicted"/>
<evidence type="ECO:0000313" key="2">
    <source>
        <dbReference type="EnsemblMetazoa" id="BGLB035176-PA"/>
    </source>
</evidence>
<organism evidence="2 3">
    <name type="scientific">Biomphalaria glabrata</name>
    <name type="common">Bloodfluke planorb</name>
    <name type="synonym">Freshwater snail</name>
    <dbReference type="NCBI Taxonomy" id="6526"/>
    <lineage>
        <taxon>Eukaryota</taxon>
        <taxon>Metazoa</taxon>
        <taxon>Spiralia</taxon>
        <taxon>Lophotrochozoa</taxon>
        <taxon>Mollusca</taxon>
        <taxon>Gastropoda</taxon>
        <taxon>Heterobranchia</taxon>
        <taxon>Euthyneura</taxon>
        <taxon>Panpulmonata</taxon>
        <taxon>Hygrophila</taxon>
        <taxon>Lymnaeoidea</taxon>
        <taxon>Planorbidae</taxon>
        <taxon>Biomphalaria</taxon>
    </lineage>
</organism>
<evidence type="ECO:0000256" key="1">
    <source>
        <dbReference type="SAM" id="MobiDB-lite"/>
    </source>
</evidence>
<feature type="region of interest" description="Disordered" evidence="1">
    <location>
        <begin position="92"/>
        <end position="116"/>
    </location>
</feature>
<name>A0A2C9LUZ5_BIOGL</name>
<reference evidence="2" key="1">
    <citation type="submission" date="2020-05" db="UniProtKB">
        <authorList>
            <consortium name="EnsemblMetazoa"/>
        </authorList>
    </citation>
    <scope>IDENTIFICATION</scope>
    <source>
        <strain evidence="2">BB02</strain>
    </source>
</reference>
<dbReference type="EnsemblMetazoa" id="BGLB035176-RA">
    <property type="protein sequence ID" value="BGLB035176-PA"/>
    <property type="gene ID" value="BGLB035176"/>
</dbReference>
<evidence type="ECO:0000313" key="3">
    <source>
        <dbReference type="Proteomes" id="UP000076420"/>
    </source>
</evidence>
<protein>
    <submittedName>
        <fullName evidence="2">Uncharacterized protein</fullName>
    </submittedName>
</protein>
<dbReference type="Proteomes" id="UP000076420">
    <property type="component" value="Unassembled WGS sequence"/>
</dbReference>
<dbReference type="VEuPathDB" id="VectorBase:BGLB035176"/>
<sequence length="116" mass="13449">MATINEKDCTGPWEIEEHISDLFQKLSTHWKTQQWPILRANQLKLFRDKILVWIKETEESFMALTTHTVFETSHTDFHSLNKPISADQCSDLEGVDQKSEPYSPLATTKEESVLEV</sequence>